<dbReference type="GO" id="GO:0051083">
    <property type="term" value="P:'de novo' cotranslational protein folding"/>
    <property type="evidence" value="ECO:0007669"/>
    <property type="project" value="TreeGrafter"/>
</dbReference>
<dbReference type="InterPro" id="IPR037041">
    <property type="entry name" value="Trigger_fac_C_sf"/>
</dbReference>
<dbReference type="InterPro" id="IPR027304">
    <property type="entry name" value="Trigger_fact/SurA_dom_sf"/>
</dbReference>
<dbReference type="InterPro" id="IPR001179">
    <property type="entry name" value="PPIase_FKBP_dom"/>
</dbReference>
<dbReference type="GO" id="GO:0015031">
    <property type="term" value="P:protein transport"/>
    <property type="evidence" value="ECO:0007669"/>
    <property type="project" value="UniProtKB-UniRule"/>
</dbReference>
<dbReference type="RefSeq" id="WP_116710494.1">
    <property type="nucleotide sequence ID" value="NZ_QEKW01000016.1"/>
</dbReference>
<dbReference type="GO" id="GO:0005737">
    <property type="term" value="C:cytoplasm"/>
    <property type="evidence" value="ECO:0007669"/>
    <property type="project" value="UniProtKB-SubCell"/>
</dbReference>
<evidence type="ECO:0000313" key="16">
    <source>
        <dbReference type="EMBL" id="PVZ04955.1"/>
    </source>
</evidence>
<evidence type="ECO:0000256" key="7">
    <source>
        <dbReference type="ARBA" id="ARBA00023186"/>
    </source>
</evidence>
<evidence type="ECO:0000259" key="15">
    <source>
        <dbReference type="PROSITE" id="PS50059"/>
    </source>
</evidence>
<dbReference type="InterPro" id="IPR046357">
    <property type="entry name" value="PPIase_dom_sf"/>
</dbReference>
<dbReference type="Pfam" id="PF05698">
    <property type="entry name" value="Trigger_C"/>
    <property type="match status" value="1"/>
</dbReference>
<evidence type="ECO:0000256" key="2">
    <source>
        <dbReference type="ARBA" id="ARBA00005464"/>
    </source>
</evidence>
<dbReference type="PROSITE" id="PS50059">
    <property type="entry name" value="FKBP_PPIASE"/>
    <property type="match status" value="1"/>
</dbReference>
<dbReference type="GO" id="GO:0051301">
    <property type="term" value="P:cell division"/>
    <property type="evidence" value="ECO:0007669"/>
    <property type="project" value="UniProtKB-KW"/>
</dbReference>
<name>A0A2U1EYE8_9PSEU</name>
<keyword evidence="11" id="KW-0963">Cytoplasm</keyword>
<evidence type="ECO:0000313" key="17">
    <source>
        <dbReference type="Proteomes" id="UP000245639"/>
    </source>
</evidence>
<comment type="catalytic activity">
    <reaction evidence="1 11 12">
        <text>[protein]-peptidylproline (omega=180) = [protein]-peptidylproline (omega=0)</text>
        <dbReference type="Rhea" id="RHEA:16237"/>
        <dbReference type="Rhea" id="RHEA-COMP:10747"/>
        <dbReference type="Rhea" id="RHEA-COMP:10748"/>
        <dbReference type="ChEBI" id="CHEBI:83833"/>
        <dbReference type="ChEBI" id="CHEBI:83834"/>
        <dbReference type="EC" id="5.2.1.8"/>
    </reaction>
</comment>
<dbReference type="HAMAP" id="MF_00303">
    <property type="entry name" value="Trigger_factor_Tig"/>
    <property type="match status" value="1"/>
</dbReference>
<dbReference type="Proteomes" id="UP000245639">
    <property type="component" value="Unassembled WGS sequence"/>
</dbReference>
<dbReference type="PANTHER" id="PTHR30560:SF3">
    <property type="entry name" value="TRIGGER FACTOR-LIKE PROTEIN TIG, CHLOROPLASTIC"/>
    <property type="match status" value="1"/>
</dbReference>
<comment type="domain">
    <text evidence="11">Consists of 3 domains; the N-terminus binds the ribosome, the middle domain has PPIase activity, while the C-terminus has intrinsic chaperone activity on its own.</text>
</comment>
<dbReference type="GO" id="GO:0043335">
    <property type="term" value="P:protein unfolding"/>
    <property type="evidence" value="ECO:0007669"/>
    <property type="project" value="TreeGrafter"/>
</dbReference>
<comment type="subcellular location">
    <subcellularLocation>
        <location evidence="11">Cytoplasm</location>
    </subcellularLocation>
    <text evidence="11">About half TF is bound to the ribosome near the polypeptide exit tunnel while the other half is free in the cytoplasm.</text>
</comment>
<evidence type="ECO:0000256" key="3">
    <source>
        <dbReference type="ARBA" id="ARBA00013194"/>
    </source>
</evidence>
<evidence type="ECO:0000256" key="10">
    <source>
        <dbReference type="ARBA" id="ARBA00029986"/>
    </source>
</evidence>
<dbReference type="InterPro" id="IPR005215">
    <property type="entry name" value="Trig_fac"/>
</dbReference>
<keyword evidence="9 11" id="KW-0131">Cell cycle</keyword>
<dbReference type="Gene3D" id="3.10.50.40">
    <property type="match status" value="1"/>
</dbReference>
<protein>
    <recommendedName>
        <fullName evidence="4 11">Trigger factor</fullName>
        <shortName evidence="11">TF</shortName>
        <ecNumber evidence="3 11">5.2.1.8</ecNumber>
    </recommendedName>
    <alternativeName>
        <fullName evidence="10 11">PPIase</fullName>
    </alternativeName>
</protein>
<comment type="function">
    <text evidence="11">Involved in protein export. Acts as a chaperone by maintaining the newly synthesized protein in an open conformation. Functions as a peptidyl-prolyl cis-trans isomerase.</text>
</comment>
<evidence type="ECO:0000256" key="9">
    <source>
        <dbReference type="ARBA" id="ARBA00023306"/>
    </source>
</evidence>
<keyword evidence="6 11" id="KW-0697">Rotamase</keyword>
<keyword evidence="8 11" id="KW-0413">Isomerase</keyword>
<dbReference type="GO" id="GO:0003755">
    <property type="term" value="F:peptidyl-prolyl cis-trans isomerase activity"/>
    <property type="evidence" value="ECO:0007669"/>
    <property type="project" value="UniProtKB-UniRule"/>
</dbReference>
<evidence type="ECO:0000256" key="12">
    <source>
        <dbReference type="PROSITE-ProRule" id="PRU00277"/>
    </source>
</evidence>
<accession>A0A2U1EYE8</accession>
<feature type="domain" description="PPIase FKBP-type" evidence="15">
    <location>
        <begin position="162"/>
        <end position="215"/>
    </location>
</feature>
<evidence type="ECO:0000256" key="13">
    <source>
        <dbReference type="RuleBase" id="RU003914"/>
    </source>
</evidence>
<comment type="caution">
    <text evidence="16">The sequence shown here is derived from an EMBL/GenBank/DDBJ whole genome shotgun (WGS) entry which is preliminary data.</text>
</comment>
<feature type="region of interest" description="Disordered" evidence="14">
    <location>
        <begin position="447"/>
        <end position="522"/>
    </location>
</feature>
<evidence type="ECO:0000256" key="14">
    <source>
        <dbReference type="SAM" id="MobiDB-lite"/>
    </source>
</evidence>
<dbReference type="Gene3D" id="3.30.70.1050">
    <property type="entry name" value="Trigger factor ribosome-binding domain"/>
    <property type="match status" value="1"/>
</dbReference>
<dbReference type="GO" id="GO:0043022">
    <property type="term" value="F:ribosome binding"/>
    <property type="evidence" value="ECO:0007669"/>
    <property type="project" value="TreeGrafter"/>
</dbReference>
<dbReference type="PANTHER" id="PTHR30560">
    <property type="entry name" value="TRIGGER FACTOR CHAPERONE AND PEPTIDYL-PROLYL CIS/TRANS ISOMERASE"/>
    <property type="match status" value="1"/>
</dbReference>
<dbReference type="FunFam" id="3.30.70.1050:FF:000003">
    <property type="entry name" value="Trigger factor"/>
    <property type="match status" value="1"/>
</dbReference>
<dbReference type="AlphaFoldDB" id="A0A2U1EYE8"/>
<evidence type="ECO:0000256" key="11">
    <source>
        <dbReference type="HAMAP-Rule" id="MF_00303"/>
    </source>
</evidence>
<keyword evidence="7 11" id="KW-0143">Chaperone</keyword>
<comment type="similarity">
    <text evidence="2 11 13">Belongs to the FKBP-type PPIase family. Tig subfamily.</text>
</comment>
<evidence type="ECO:0000256" key="1">
    <source>
        <dbReference type="ARBA" id="ARBA00000971"/>
    </source>
</evidence>
<keyword evidence="5 11" id="KW-0132">Cell division</keyword>
<dbReference type="Pfam" id="PF00254">
    <property type="entry name" value="FKBP_C"/>
    <property type="match status" value="1"/>
</dbReference>
<dbReference type="EC" id="5.2.1.8" evidence="3 11"/>
<dbReference type="OrthoDB" id="9767721at2"/>
<dbReference type="SUPFAM" id="SSF54534">
    <property type="entry name" value="FKBP-like"/>
    <property type="match status" value="1"/>
</dbReference>
<proteinExistence type="inferred from homology"/>
<dbReference type="InterPro" id="IPR008880">
    <property type="entry name" value="Trigger_fac_C"/>
</dbReference>
<dbReference type="Pfam" id="PF05697">
    <property type="entry name" value="Trigger_N"/>
    <property type="match status" value="1"/>
</dbReference>
<dbReference type="NCBIfam" id="TIGR00115">
    <property type="entry name" value="tig"/>
    <property type="match status" value="1"/>
</dbReference>
<dbReference type="InterPro" id="IPR036611">
    <property type="entry name" value="Trigger_fac_ribosome-bd_sf"/>
</dbReference>
<keyword evidence="17" id="KW-1185">Reference proteome</keyword>
<dbReference type="Gene3D" id="1.10.3120.10">
    <property type="entry name" value="Trigger factor, C-terminal domain"/>
    <property type="match status" value="1"/>
</dbReference>
<evidence type="ECO:0000256" key="6">
    <source>
        <dbReference type="ARBA" id="ARBA00023110"/>
    </source>
</evidence>
<dbReference type="GO" id="GO:0044183">
    <property type="term" value="F:protein folding chaperone"/>
    <property type="evidence" value="ECO:0007669"/>
    <property type="project" value="TreeGrafter"/>
</dbReference>
<reference evidence="16 17" key="1">
    <citation type="submission" date="2018-04" db="EMBL/GenBank/DDBJ databases">
        <title>Genomic Encyclopedia of Type Strains, Phase IV (KMG-IV): sequencing the most valuable type-strain genomes for metagenomic binning, comparative biology and taxonomic classification.</title>
        <authorList>
            <person name="Goeker M."/>
        </authorList>
    </citation>
    <scope>NUCLEOTIDE SEQUENCE [LARGE SCALE GENOMIC DNA]</scope>
    <source>
        <strain evidence="16 17">DSM 45771</strain>
    </source>
</reference>
<sequence length="522" mass="56149">MKSTVEHLSPTRVKLAVEVPFDELKPNFDRAYKKIAQQVRIPGFRPGKAPARILDQRLGRGVVLEEVVNEAIPAKYGEAVSEAEVQPLGQPEIEVTEIEDGDKLSFTAEVDVRPEITVPDYASISVQVDDAEVSDADVDDQLKGLQARFGTLTGVDRAVQNGDFVVIDLSATVDGEAVEEAQTTGMSHEVGSGQLIEGLDEALEGMTAGETKQFTTTLVAGEHAGRDAEVSVTVQSVKERQLPEADDEFAQLASEFDTLDELKDDLRTRYARVKRMEQGSQARDRVLEALLEAADVPLPESVVQSEVEVRAHEAVHEFDHDEQKLTQYVESQGQTREEFDTELRTTAEQAVKTQLLLDKIADDTGVQVEQQELMERIMMQAQRFGVSPEEYIQQAQQANQLGAIFADVRRGKALATVVQAATITGPDGEPVDLSELFGTAGEVEGETLDEAVEGPTEVTADEDAPTAEGADTAAGPGDGTQVADAGTDASDPASPSSQVEVDDSTGTADTEVVGAPDSTSRT</sequence>
<dbReference type="SUPFAM" id="SSF102735">
    <property type="entry name" value="Trigger factor ribosome-binding domain"/>
    <property type="match status" value="1"/>
</dbReference>
<gene>
    <name evidence="11" type="primary">tig</name>
    <name evidence="16" type="ORF">C8D89_11661</name>
</gene>
<evidence type="ECO:0000256" key="8">
    <source>
        <dbReference type="ARBA" id="ARBA00023235"/>
    </source>
</evidence>
<feature type="compositionally biased region" description="Polar residues" evidence="14">
    <location>
        <begin position="493"/>
        <end position="508"/>
    </location>
</feature>
<evidence type="ECO:0000256" key="5">
    <source>
        <dbReference type="ARBA" id="ARBA00022618"/>
    </source>
</evidence>
<feature type="compositionally biased region" description="Low complexity" evidence="14">
    <location>
        <begin position="466"/>
        <end position="475"/>
    </location>
</feature>
<dbReference type="SUPFAM" id="SSF109998">
    <property type="entry name" value="Triger factor/SurA peptide-binding domain-like"/>
    <property type="match status" value="1"/>
</dbReference>
<dbReference type="InterPro" id="IPR008881">
    <property type="entry name" value="Trigger_fac_ribosome-bd_bac"/>
</dbReference>
<organism evidence="16 17">
    <name type="scientific">Actinomycetospora cinnamomea</name>
    <dbReference type="NCBI Taxonomy" id="663609"/>
    <lineage>
        <taxon>Bacteria</taxon>
        <taxon>Bacillati</taxon>
        <taxon>Actinomycetota</taxon>
        <taxon>Actinomycetes</taxon>
        <taxon>Pseudonocardiales</taxon>
        <taxon>Pseudonocardiaceae</taxon>
        <taxon>Actinomycetospora</taxon>
    </lineage>
</organism>
<evidence type="ECO:0000256" key="4">
    <source>
        <dbReference type="ARBA" id="ARBA00016902"/>
    </source>
</evidence>
<dbReference type="EMBL" id="QEKW01000016">
    <property type="protein sequence ID" value="PVZ04955.1"/>
    <property type="molecule type" value="Genomic_DNA"/>
</dbReference>